<organism evidence="2 3">
    <name type="scientific">Roseovarius mucosus</name>
    <dbReference type="NCBI Taxonomy" id="215743"/>
    <lineage>
        <taxon>Bacteria</taxon>
        <taxon>Pseudomonadati</taxon>
        <taxon>Pseudomonadota</taxon>
        <taxon>Alphaproteobacteria</taxon>
        <taxon>Rhodobacterales</taxon>
        <taxon>Roseobacteraceae</taxon>
        <taxon>Roseovarius</taxon>
    </lineage>
</organism>
<evidence type="ECO:0000313" key="2">
    <source>
        <dbReference type="EMBL" id="ARE82179.1"/>
    </source>
</evidence>
<evidence type="ECO:0000256" key="1">
    <source>
        <dbReference type="SAM" id="SignalP"/>
    </source>
</evidence>
<protein>
    <submittedName>
        <fullName evidence="2">Uncharacterized protein</fullName>
    </submittedName>
</protein>
<feature type="chain" id="PRO_5012640526" evidence="1">
    <location>
        <begin position="22"/>
        <end position="177"/>
    </location>
</feature>
<evidence type="ECO:0000313" key="3">
    <source>
        <dbReference type="Proteomes" id="UP000192273"/>
    </source>
</evidence>
<proteinExistence type="predicted"/>
<keyword evidence="1" id="KW-0732">Signal</keyword>
<gene>
    <name evidence="2" type="ORF">ROSMUCSMR3_00678</name>
</gene>
<feature type="signal peptide" evidence="1">
    <location>
        <begin position="1"/>
        <end position="21"/>
    </location>
</feature>
<dbReference type="AlphaFoldDB" id="A0A1V0RK71"/>
<keyword evidence="3" id="KW-1185">Reference proteome</keyword>
<name>A0A1V0RK71_9RHOB</name>
<sequence length="177" mass="18434">MFRKLALATALTSVTALAAHAADEGGTERQAQDNSGVDAIYEESQGTVESAASGNWSAATVADNGELHAPTDLDLAAKDQRKASDTLVENILAEAETGATLSSVDDKVIGEVVSHAGDESAEHYIYVDVHADAEIPAERIGFQAGTLSVAENGGLEYAMTLEQLRTAVAEKVATMTQ</sequence>
<reference evidence="2 3" key="1">
    <citation type="submission" date="2017-03" db="EMBL/GenBank/DDBJ databases">
        <title>Genome Sequence of Roseovarius mucosus strain SMR3 Isolated from a culture of the Diatom Skeletonema marinoi.</title>
        <authorList>
            <person name="Topel M."/>
            <person name="Pinder M."/>
            <person name="Johansson O.N."/>
            <person name="Kourtchenko O."/>
            <person name="Godhe A."/>
            <person name="Clarke A.K."/>
        </authorList>
    </citation>
    <scope>NUCLEOTIDE SEQUENCE [LARGE SCALE GENOMIC DNA]</scope>
    <source>
        <strain evidence="2 3">SMR3</strain>
    </source>
</reference>
<dbReference type="KEGG" id="rmm:ROSMUCSMR3_00678"/>
<accession>A0A1V0RK71</accession>
<dbReference type="Proteomes" id="UP000192273">
    <property type="component" value="Chromosome"/>
</dbReference>
<dbReference type="EMBL" id="CP020474">
    <property type="protein sequence ID" value="ARE82179.1"/>
    <property type="molecule type" value="Genomic_DNA"/>
</dbReference>
<dbReference type="RefSeq" id="WP_237183532.1">
    <property type="nucleotide sequence ID" value="NZ_CP020474.1"/>
</dbReference>